<dbReference type="Proteomes" id="UP001148125">
    <property type="component" value="Unassembled WGS sequence"/>
</dbReference>
<dbReference type="Pfam" id="PF00494">
    <property type="entry name" value="SQS_PSY"/>
    <property type="match status" value="1"/>
</dbReference>
<dbReference type="PANTHER" id="PTHR11626:SF2">
    <property type="entry name" value="SQUALENE SYNTHASE"/>
    <property type="match status" value="1"/>
</dbReference>
<keyword evidence="2" id="KW-1185">Reference proteome</keyword>
<dbReference type="EMBL" id="JAOTPO010000003">
    <property type="protein sequence ID" value="MDE5412779.1"/>
    <property type="molecule type" value="Genomic_DNA"/>
</dbReference>
<dbReference type="RefSeq" id="WP_275117417.1">
    <property type="nucleotide sequence ID" value="NZ_JAOTPO010000003.1"/>
</dbReference>
<dbReference type="SUPFAM" id="SSF48576">
    <property type="entry name" value="Terpenoid synthases"/>
    <property type="match status" value="1"/>
</dbReference>
<dbReference type="InterPro" id="IPR008949">
    <property type="entry name" value="Isoprenoid_synthase_dom_sf"/>
</dbReference>
<name>A0ABT5VBE3_9BACI</name>
<dbReference type="Gene3D" id="1.10.600.10">
    <property type="entry name" value="Farnesyl Diphosphate Synthase"/>
    <property type="match status" value="1"/>
</dbReference>
<sequence>MTDKKNLYDRAKQVLMETSRTFFIPISKLPDELEEAVMSAYLCMRAIDEIEDSAVLSTEEKVNLLNKISVLIKKPFTEAELAALFEPYKSSLPAVTLELNDWIVLCPESATPAVLSATSEMAEGMGKWVNKAFNIETEEDLDEYTYYVAGLVGVMLSDLWKWYDGTDCDRDLAVGFGRGLQAVNMIRNREEDLSRDGVDFFPNGWEMKDMFTYARRNLDLGDEYTKDLTVGPVYYFCKIPLALAFSTLDAIEAGQEKLTRNSVMEIVNEVVAE</sequence>
<evidence type="ECO:0000313" key="1">
    <source>
        <dbReference type="EMBL" id="MDE5412779.1"/>
    </source>
</evidence>
<reference evidence="1" key="1">
    <citation type="submission" date="2024-05" db="EMBL/GenBank/DDBJ databases">
        <title>Alkalihalobacillus sp. strain MEB203 novel alkaliphilic bacterium from Lonar Lake, India.</title>
        <authorList>
            <person name="Joshi A."/>
            <person name="Thite S."/>
            <person name="Mengade P."/>
        </authorList>
    </citation>
    <scope>NUCLEOTIDE SEQUENCE</scope>
    <source>
        <strain evidence="1">MEB 203</strain>
    </source>
</reference>
<gene>
    <name evidence="1" type="ORF">N7Z68_05235</name>
</gene>
<proteinExistence type="predicted"/>
<dbReference type="PANTHER" id="PTHR11626">
    <property type="entry name" value="FARNESYL-DIPHOSPHATE FARNESYLTRANSFERASE"/>
    <property type="match status" value="1"/>
</dbReference>
<organism evidence="1 2">
    <name type="scientific">Alkalihalobacterium chitinilyticum</name>
    <dbReference type="NCBI Taxonomy" id="2980103"/>
    <lineage>
        <taxon>Bacteria</taxon>
        <taxon>Bacillati</taxon>
        <taxon>Bacillota</taxon>
        <taxon>Bacilli</taxon>
        <taxon>Bacillales</taxon>
        <taxon>Bacillaceae</taxon>
        <taxon>Alkalihalobacterium</taxon>
    </lineage>
</organism>
<comment type="caution">
    <text evidence="1">The sequence shown here is derived from an EMBL/GenBank/DDBJ whole genome shotgun (WGS) entry which is preliminary data.</text>
</comment>
<dbReference type="InterPro" id="IPR002060">
    <property type="entry name" value="Squ/phyt_synthse"/>
</dbReference>
<dbReference type="InterPro" id="IPR044844">
    <property type="entry name" value="Trans_IPPS_euk-type"/>
</dbReference>
<protein>
    <submittedName>
        <fullName evidence="1">Phytoene/squalene synthase family protein</fullName>
    </submittedName>
</protein>
<evidence type="ECO:0000313" key="2">
    <source>
        <dbReference type="Proteomes" id="UP001148125"/>
    </source>
</evidence>
<accession>A0ABT5VBE3</accession>